<evidence type="ECO:0000313" key="1">
    <source>
        <dbReference type="EMBL" id="KAF2692196.1"/>
    </source>
</evidence>
<accession>A0A6G1JNY0</accession>
<dbReference type="OrthoDB" id="5062850at2759"/>
<protein>
    <submittedName>
        <fullName evidence="1">Uncharacterized protein</fullName>
    </submittedName>
</protein>
<organism evidence="1 2">
    <name type="scientific">Lentithecium fluviatile CBS 122367</name>
    <dbReference type="NCBI Taxonomy" id="1168545"/>
    <lineage>
        <taxon>Eukaryota</taxon>
        <taxon>Fungi</taxon>
        <taxon>Dikarya</taxon>
        <taxon>Ascomycota</taxon>
        <taxon>Pezizomycotina</taxon>
        <taxon>Dothideomycetes</taxon>
        <taxon>Pleosporomycetidae</taxon>
        <taxon>Pleosporales</taxon>
        <taxon>Massarineae</taxon>
        <taxon>Lentitheciaceae</taxon>
        <taxon>Lentithecium</taxon>
    </lineage>
</organism>
<dbReference type="AlphaFoldDB" id="A0A6G1JNY0"/>
<reference evidence="1" key="1">
    <citation type="journal article" date="2020" name="Stud. Mycol.">
        <title>101 Dothideomycetes genomes: a test case for predicting lifestyles and emergence of pathogens.</title>
        <authorList>
            <person name="Haridas S."/>
            <person name="Albert R."/>
            <person name="Binder M."/>
            <person name="Bloem J."/>
            <person name="Labutti K."/>
            <person name="Salamov A."/>
            <person name="Andreopoulos B."/>
            <person name="Baker S."/>
            <person name="Barry K."/>
            <person name="Bills G."/>
            <person name="Bluhm B."/>
            <person name="Cannon C."/>
            <person name="Castanera R."/>
            <person name="Culley D."/>
            <person name="Daum C."/>
            <person name="Ezra D."/>
            <person name="Gonzalez J."/>
            <person name="Henrissat B."/>
            <person name="Kuo A."/>
            <person name="Liang C."/>
            <person name="Lipzen A."/>
            <person name="Lutzoni F."/>
            <person name="Magnuson J."/>
            <person name="Mondo S."/>
            <person name="Nolan M."/>
            <person name="Ohm R."/>
            <person name="Pangilinan J."/>
            <person name="Park H.-J."/>
            <person name="Ramirez L."/>
            <person name="Alfaro M."/>
            <person name="Sun H."/>
            <person name="Tritt A."/>
            <person name="Yoshinaga Y."/>
            <person name="Zwiers L.-H."/>
            <person name="Turgeon B."/>
            <person name="Goodwin S."/>
            <person name="Spatafora J."/>
            <person name="Crous P."/>
            <person name="Grigoriev I."/>
        </authorList>
    </citation>
    <scope>NUCLEOTIDE SEQUENCE</scope>
    <source>
        <strain evidence="1">CBS 122367</strain>
    </source>
</reference>
<dbReference type="EMBL" id="MU005569">
    <property type="protein sequence ID" value="KAF2692196.1"/>
    <property type="molecule type" value="Genomic_DNA"/>
</dbReference>
<evidence type="ECO:0000313" key="2">
    <source>
        <dbReference type="Proteomes" id="UP000799291"/>
    </source>
</evidence>
<keyword evidence="2" id="KW-1185">Reference proteome</keyword>
<gene>
    <name evidence="1" type="ORF">K458DRAFT_473717</name>
</gene>
<dbReference type="Proteomes" id="UP000799291">
    <property type="component" value="Unassembled WGS sequence"/>
</dbReference>
<name>A0A6G1JNY0_9PLEO</name>
<sequence length="181" mass="20737">MWPGFSDRFVYNRNLRARSIIRSVARWIVEAHALESAGMPANCFKLFLDGGPTPEKSAEIFQIAHRDAAWQLTLDKAYSSGHLPTPTFSEWRRNNCYHFEAFPRLLSDMVRGTSSLIECNFDCGELMDVDAGLEEHRGWSAKDWHKAWELHNPSRFESAPPLPSWEELLGENVLLWLSSSV</sequence>
<proteinExistence type="predicted"/>